<dbReference type="InterPro" id="IPR004087">
    <property type="entry name" value="KH_dom"/>
</dbReference>
<dbReference type="Gene3D" id="3.30.1370.10">
    <property type="entry name" value="K Homology domain, type 1"/>
    <property type="match status" value="1"/>
</dbReference>
<comment type="caution">
    <text evidence="4">The sequence shown here is derived from an EMBL/GenBank/DDBJ whole genome shotgun (WGS) entry which is preliminary data.</text>
</comment>
<accession>A0A328DDX9</accession>
<evidence type="ECO:0000259" key="3">
    <source>
        <dbReference type="SMART" id="SM00322"/>
    </source>
</evidence>
<dbReference type="EMBL" id="NQVE01000148">
    <property type="protein sequence ID" value="RAL44102.1"/>
    <property type="molecule type" value="Genomic_DNA"/>
</dbReference>
<dbReference type="InterPro" id="IPR004088">
    <property type="entry name" value="KH_dom_type_1"/>
</dbReference>
<dbReference type="Gene3D" id="3.90.1140.10">
    <property type="entry name" value="Cyclic phosphodiesterase"/>
    <property type="match status" value="1"/>
</dbReference>
<evidence type="ECO:0000256" key="2">
    <source>
        <dbReference type="SAM" id="MobiDB-lite"/>
    </source>
</evidence>
<keyword evidence="1" id="KW-0694">RNA-binding</keyword>
<reference evidence="4 5" key="1">
    <citation type="submission" date="2018-06" db="EMBL/GenBank/DDBJ databases">
        <title>The Genome of Cuscuta australis (Dodder) Provides Insight into the Evolution of Plant Parasitism.</title>
        <authorList>
            <person name="Liu H."/>
        </authorList>
    </citation>
    <scope>NUCLEOTIDE SEQUENCE [LARGE SCALE GENOMIC DNA]</scope>
    <source>
        <strain evidence="5">cv. Yunnan</strain>
        <tissue evidence="4">Vines</tissue>
    </source>
</reference>
<sequence>MDLKENLLASKVQEKQKVVTQVWRPVSTLSTSCEGEGIISEGGDAKAADSNLFPNTFYTCTEGSNATGDTPPVDEKQMSVAEKHSISIQTGAALMRFIKGKGGVTQKKIEEDLGVQISFSSSQKEDSLTIEGNSPESVAEASERIKIIIDEALNSAALDYSHFVSLPLSIHADLVNKLINFQSSILGATEVNEEGNSESNSNGDTSSEEEGMNISKTPKVVAEPKTENDGEHAKVDVPKISLVSYAPKVSSKLSGIQKSTFVNPRMLHLTVLMLKLWNKARVEKAVEVLKNVSSKVIDALENRPISVRLKGLKCMKGSFARARVLYAPVEEIGDEGRLSRACQVIIDAFLEAGLVLEKDAQQKLKVSILPIRMFLLFC</sequence>
<evidence type="ECO:0000313" key="5">
    <source>
        <dbReference type="Proteomes" id="UP000249390"/>
    </source>
</evidence>
<dbReference type="SMART" id="SM00322">
    <property type="entry name" value="KH"/>
    <property type="match status" value="1"/>
</dbReference>
<dbReference type="GO" id="GO:0003723">
    <property type="term" value="F:RNA binding"/>
    <property type="evidence" value="ECO:0007669"/>
    <property type="project" value="UniProtKB-UniRule"/>
</dbReference>
<name>A0A328DDX9_9ASTE</name>
<dbReference type="Pfam" id="PF00013">
    <property type="entry name" value="KH_1"/>
    <property type="match status" value="1"/>
</dbReference>
<feature type="domain" description="K Homology" evidence="3">
    <location>
        <begin position="82"/>
        <end position="150"/>
    </location>
</feature>
<evidence type="ECO:0000313" key="4">
    <source>
        <dbReference type="EMBL" id="RAL44102.1"/>
    </source>
</evidence>
<dbReference type="GO" id="GO:0006355">
    <property type="term" value="P:regulation of DNA-templated transcription"/>
    <property type="evidence" value="ECO:0007669"/>
    <property type="project" value="TreeGrafter"/>
</dbReference>
<evidence type="ECO:0000256" key="1">
    <source>
        <dbReference type="PROSITE-ProRule" id="PRU00117"/>
    </source>
</evidence>
<feature type="region of interest" description="Disordered" evidence="2">
    <location>
        <begin position="190"/>
        <end position="214"/>
    </location>
</feature>
<dbReference type="PROSITE" id="PS50084">
    <property type="entry name" value="KH_TYPE_1"/>
    <property type="match status" value="1"/>
</dbReference>
<dbReference type="GO" id="GO:0006307">
    <property type="term" value="P:DNA alkylation repair"/>
    <property type="evidence" value="ECO:0007669"/>
    <property type="project" value="InterPro"/>
</dbReference>
<gene>
    <name evidence="4" type="ORF">DM860_015023</name>
</gene>
<dbReference type="Proteomes" id="UP000249390">
    <property type="component" value="Unassembled WGS sequence"/>
</dbReference>
<dbReference type="GO" id="GO:0005634">
    <property type="term" value="C:nucleus"/>
    <property type="evidence" value="ECO:0007669"/>
    <property type="project" value="TreeGrafter"/>
</dbReference>
<organism evidence="4 5">
    <name type="scientific">Cuscuta australis</name>
    <dbReference type="NCBI Taxonomy" id="267555"/>
    <lineage>
        <taxon>Eukaryota</taxon>
        <taxon>Viridiplantae</taxon>
        <taxon>Streptophyta</taxon>
        <taxon>Embryophyta</taxon>
        <taxon>Tracheophyta</taxon>
        <taxon>Spermatophyta</taxon>
        <taxon>Magnoliopsida</taxon>
        <taxon>eudicotyledons</taxon>
        <taxon>Gunneridae</taxon>
        <taxon>Pentapetalae</taxon>
        <taxon>asterids</taxon>
        <taxon>lamiids</taxon>
        <taxon>Solanales</taxon>
        <taxon>Convolvulaceae</taxon>
        <taxon>Cuscuteae</taxon>
        <taxon>Cuscuta</taxon>
        <taxon>Cuscuta subgen. Grammica</taxon>
        <taxon>Cuscuta sect. Cleistogrammica</taxon>
    </lineage>
</organism>
<dbReference type="SUPFAM" id="SSF54791">
    <property type="entry name" value="Eukaryotic type KH-domain (KH-domain type I)"/>
    <property type="match status" value="1"/>
</dbReference>
<proteinExistence type="predicted"/>
<dbReference type="Pfam" id="PF10469">
    <property type="entry name" value="AKAP7_NLS"/>
    <property type="match status" value="1"/>
</dbReference>
<keyword evidence="5" id="KW-1185">Reference proteome</keyword>
<dbReference type="PANTHER" id="PTHR13360:SF1">
    <property type="entry name" value="ACTIVATING SIGNAL COINTEGRATOR 1 COMPLEX SUBUNIT 1"/>
    <property type="match status" value="1"/>
</dbReference>
<protein>
    <recommendedName>
        <fullName evidence="3">K Homology domain-containing protein</fullName>
    </recommendedName>
</protein>
<dbReference type="InterPro" id="IPR009210">
    <property type="entry name" value="ASCC1"/>
</dbReference>
<dbReference type="InterPro" id="IPR036612">
    <property type="entry name" value="KH_dom_type_1_sf"/>
</dbReference>
<dbReference type="InterPro" id="IPR019510">
    <property type="entry name" value="AKAP7-like_phosphoesterase"/>
</dbReference>
<dbReference type="PANTHER" id="PTHR13360">
    <property type="entry name" value="ACTIVATING SIGNAL COINTEGRATOR 1 COMPLEX SUBUNIT 1"/>
    <property type="match status" value="1"/>
</dbReference>
<dbReference type="AlphaFoldDB" id="A0A328DDX9"/>